<dbReference type="InterPro" id="IPR002010">
    <property type="entry name" value="T3SS_IM_R"/>
</dbReference>
<evidence type="ECO:0000256" key="3">
    <source>
        <dbReference type="ARBA" id="ARBA00022475"/>
    </source>
</evidence>
<feature type="transmembrane region" description="Helical" evidence="7">
    <location>
        <begin position="75"/>
        <end position="99"/>
    </location>
</feature>
<evidence type="ECO:0000313" key="10">
    <source>
        <dbReference type="Proteomes" id="UP000216433"/>
    </source>
</evidence>
<evidence type="ECO:0000313" key="8">
    <source>
        <dbReference type="EMBL" id="PAM64666.1"/>
    </source>
</evidence>
<keyword evidence="8" id="KW-0614">Plasmid</keyword>
<organism evidence="9 10">
    <name type="scientific">Stenotrophomonas maltophilia</name>
    <name type="common">Pseudomonas maltophilia</name>
    <name type="synonym">Xanthomonas maltophilia</name>
    <dbReference type="NCBI Taxonomy" id="40324"/>
    <lineage>
        <taxon>Bacteria</taxon>
        <taxon>Pseudomonadati</taxon>
        <taxon>Pseudomonadota</taxon>
        <taxon>Gammaproteobacteria</taxon>
        <taxon>Lysobacterales</taxon>
        <taxon>Lysobacteraceae</taxon>
        <taxon>Stenotrophomonas</taxon>
        <taxon>Stenotrophomonas maltophilia group</taxon>
    </lineage>
</organism>
<dbReference type="GO" id="GO:0005886">
    <property type="term" value="C:plasma membrane"/>
    <property type="evidence" value="ECO:0007669"/>
    <property type="project" value="UniProtKB-SubCell"/>
</dbReference>
<dbReference type="RefSeq" id="WP_095377861.1">
    <property type="nucleotide sequence ID" value="NZ_NJGC01000009.1"/>
</dbReference>
<feature type="transmembrane region" description="Helical" evidence="7">
    <location>
        <begin position="15"/>
        <end position="33"/>
    </location>
</feature>
<dbReference type="EMBL" id="NJGC01000149">
    <property type="protein sequence ID" value="PAM64666.1"/>
    <property type="molecule type" value="Genomic_DNA"/>
</dbReference>
<keyword evidence="3 7" id="KW-1003">Cell membrane</keyword>
<evidence type="ECO:0000256" key="6">
    <source>
        <dbReference type="ARBA" id="ARBA00023136"/>
    </source>
</evidence>
<evidence type="ECO:0000256" key="5">
    <source>
        <dbReference type="ARBA" id="ARBA00022989"/>
    </source>
</evidence>
<evidence type="ECO:0000256" key="7">
    <source>
        <dbReference type="RuleBase" id="RU362072"/>
    </source>
</evidence>
<gene>
    <name evidence="9" type="ORF">CEK00_09530</name>
    <name evidence="8" type="ORF">CEK00_21850</name>
</gene>
<comment type="similarity">
    <text evidence="2 7">Belongs to the FliR/MopE/SpaR family.</text>
</comment>
<evidence type="ECO:0000256" key="1">
    <source>
        <dbReference type="ARBA" id="ARBA00004651"/>
    </source>
</evidence>
<proteinExistence type="inferred from homology"/>
<evidence type="ECO:0000256" key="4">
    <source>
        <dbReference type="ARBA" id="ARBA00022692"/>
    </source>
</evidence>
<geneLocation type="plasmid" evidence="8">
    <name>unnamed1</name>
</geneLocation>
<evidence type="ECO:0000256" key="2">
    <source>
        <dbReference type="ARBA" id="ARBA00009772"/>
    </source>
</evidence>
<keyword evidence="6 7" id="KW-0472">Membrane</keyword>
<feature type="transmembrane region" description="Helical" evidence="7">
    <location>
        <begin position="45"/>
        <end position="63"/>
    </location>
</feature>
<dbReference type="PANTHER" id="PTHR30065">
    <property type="entry name" value="FLAGELLAR BIOSYNTHETIC PROTEIN FLIR"/>
    <property type="match status" value="1"/>
</dbReference>
<dbReference type="AlphaFoldDB" id="A0A270NIC8"/>
<dbReference type="NCBIfam" id="TIGR01401">
    <property type="entry name" value="fliR_like_III"/>
    <property type="match status" value="1"/>
</dbReference>
<dbReference type="GO" id="GO:0006605">
    <property type="term" value="P:protein targeting"/>
    <property type="evidence" value="ECO:0007669"/>
    <property type="project" value="UniProtKB-UniRule"/>
</dbReference>
<feature type="transmembrane region" description="Helical" evidence="7">
    <location>
        <begin position="221"/>
        <end position="243"/>
    </location>
</feature>
<reference evidence="9 10" key="1">
    <citation type="submission" date="2017-06" db="EMBL/GenBank/DDBJ databases">
        <title>Genome sequencing and assembly of Stenotrophomonas maltophilia DF07.</title>
        <authorList>
            <person name="Iyer R."/>
        </authorList>
    </citation>
    <scope>NUCLEOTIDE SEQUENCE [LARGE SCALE GENOMIC DNA]</scope>
    <source>
        <strain evidence="9 10">DF07</strain>
        <plasmid evidence="8">unnamed1</plasmid>
    </source>
</reference>
<evidence type="ECO:0000313" key="9">
    <source>
        <dbReference type="EMBL" id="PAM71823.1"/>
    </source>
</evidence>
<dbReference type="PRINTS" id="PR00953">
    <property type="entry name" value="TYPE3IMRPROT"/>
</dbReference>
<keyword evidence="5 7" id="KW-1133">Transmembrane helix</keyword>
<accession>A0A270NIC8</accession>
<dbReference type="EMBL" id="NJGC01000009">
    <property type="protein sequence ID" value="PAM71823.1"/>
    <property type="molecule type" value="Genomic_DNA"/>
</dbReference>
<dbReference type="InterPro" id="IPR006304">
    <property type="entry name" value="T3SS_SpaR/YscT"/>
</dbReference>
<dbReference type="Pfam" id="PF01311">
    <property type="entry name" value="Bac_export_1"/>
    <property type="match status" value="1"/>
</dbReference>
<dbReference type="Proteomes" id="UP000216433">
    <property type="component" value="Unassembled WGS sequence"/>
</dbReference>
<comment type="subcellular location">
    <subcellularLocation>
        <location evidence="1 7">Cell membrane</location>
        <topology evidence="1 7">Multi-pass membrane protein</topology>
    </subcellularLocation>
</comment>
<keyword evidence="4 7" id="KW-0812">Transmembrane</keyword>
<feature type="transmembrane region" description="Helical" evidence="7">
    <location>
        <begin position="191"/>
        <end position="209"/>
    </location>
</feature>
<comment type="caution">
    <text evidence="9">The sequence shown here is derived from an EMBL/GenBank/DDBJ whole genome shotgun (WGS) entry which is preliminary data.</text>
</comment>
<protein>
    <submittedName>
        <fullName evidence="9">EscT/YscT/HrcT family type III secretion system export apparatus protein</fullName>
    </submittedName>
</protein>
<feature type="transmembrane region" description="Helical" evidence="7">
    <location>
        <begin position="135"/>
        <end position="154"/>
    </location>
</feature>
<dbReference type="PANTHER" id="PTHR30065:SF1">
    <property type="entry name" value="SURFACE PRESENTATION OF ANTIGENS PROTEIN SPAR"/>
    <property type="match status" value="1"/>
</dbReference>
<sequence>MHALDAQLFLLVQDHLHSVALGLARILACMAWLPYLGSGAMPAKTLRTLVAGVVFAGLFPQIMTGEHSGQSPEGLALLIALASEAVVGTVLGLVMAAPYHVFHAVGAMIDSQRGGSVGAMLDPLTGVEATEASNLLQMAAACVFLLGGGMLAVVETLQGSYALVPFGQAFTINPEAAADYVRQLLGNLLRIAGPVLILLFLVEVLLGILSRFAQQLNAFSLALSVKSIVAFAAMLVYIFSILAQDVPRIWHNTPMEQWLLPGGAP</sequence>
<name>A0A270NIC8_STEMA</name>